<accession>A0A9W4X7U3</accession>
<gene>
    <name evidence="1" type="ORF">FWILDA_LOCUS19926</name>
</gene>
<proteinExistence type="predicted"/>
<protein>
    <submittedName>
        <fullName evidence="1">4153_t:CDS:1</fullName>
    </submittedName>
</protein>
<sequence length="54" mass="6342">AFVMNYYYGTDINKINEIEKQYDTLSVVKPGQSLVGWAMSVRIRLQELLTNQRF</sequence>
<comment type="caution">
    <text evidence="1">The sequence shown here is derived from an EMBL/GenBank/DDBJ whole genome shotgun (WGS) entry which is preliminary data.</text>
</comment>
<feature type="non-terminal residue" evidence="1">
    <location>
        <position position="54"/>
    </location>
</feature>
<dbReference type="AlphaFoldDB" id="A0A9W4X7U3"/>
<evidence type="ECO:0000313" key="1">
    <source>
        <dbReference type="EMBL" id="CAI2201159.1"/>
    </source>
</evidence>
<dbReference type="OrthoDB" id="2303275at2759"/>
<feature type="non-terminal residue" evidence="1">
    <location>
        <position position="1"/>
    </location>
</feature>
<organism evidence="1 2">
    <name type="scientific">Funneliformis geosporum</name>
    <dbReference type="NCBI Taxonomy" id="1117311"/>
    <lineage>
        <taxon>Eukaryota</taxon>
        <taxon>Fungi</taxon>
        <taxon>Fungi incertae sedis</taxon>
        <taxon>Mucoromycota</taxon>
        <taxon>Glomeromycotina</taxon>
        <taxon>Glomeromycetes</taxon>
        <taxon>Glomerales</taxon>
        <taxon>Glomeraceae</taxon>
        <taxon>Funneliformis</taxon>
    </lineage>
</organism>
<dbReference type="EMBL" id="CAMKVN010026701">
    <property type="protein sequence ID" value="CAI2201159.1"/>
    <property type="molecule type" value="Genomic_DNA"/>
</dbReference>
<dbReference type="Proteomes" id="UP001153678">
    <property type="component" value="Unassembled WGS sequence"/>
</dbReference>
<keyword evidence="2" id="KW-1185">Reference proteome</keyword>
<evidence type="ECO:0000313" key="2">
    <source>
        <dbReference type="Proteomes" id="UP001153678"/>
    </source>
</evidence>
<name>A0A9W4X7U3_9GLOM</name>
<reference evidence="1" key="1">
    <citation type="submission" date="2022-08" db="EMBL/GenBank/DDBJ databases">
        <authorList>
            <person name="Kallberg Y."/>
            <person name="Tangrot J."/>
            <person name="Rosling A."/>
        </authorList>
    </citation>
    <scope>NUCLEOTIDE SEQUENCE</scope>
    <source>
        <strain evidence="1">Wild A</strain>
    </source>
</reference>